<keyword evidence="4 7" id="KW-0436">Ligase</keyword>
<evidence type="ECO:0000256" key="2">
    <source>
        <dbReference type="ARBA" id="ARBA00012295"/>
    </source>
</evidence>
<keyword evidence="5" id="KW-0547">Nucleotide-binding</keyword>
<evidence type="ECO:0000256" key="4">
    <source>
        <dbReference type="ARBA" id="ARBA00022598"/>
    </source>
</evidence>
<evidence type="ECO:0000256" key="1">
    <source>
        <dbReference type="ARBA" id="ARBA00004777"/>
    </source>
</evidence>
<evidence type="ECO:0000256" key="6">
    <source>
        <dbReference type="ARBA" id="ARBA00022840"/>
    </source>
</evidence>
<keyword evidence="6" id="KW-0067">ATP-binding</keyword>
<feature type="non-terminal residue" evidence="7">
    <location>
        <position position="83"/>
    </location>
</feature>
<evidence type="ECO:0000313" key="8">
    <source>
        <dbReference type="Proteomes" id="UP000259610"/>
    </source>
</evidence>
<organism evidence="7 8">
    <name type="scientific">Hyphomonas adhaerens</name>
    <dbReference type="NCBI Taxonomy" id="81029"/>
    <lineage>
        <taxon>Bacteria</taxon>
        <taxon>Pseudomonadati</taxon>
        <taxon>Pseudomonadota</taxon>
        <taxon>Alphaproteobacteria</taxon>
        <taxon>Hyphomonadales</taxon>
        <taxon>Hyphomonadaceae</taxon>
        <taxon>Hyphomonas</taxon>
    </lineage>
</organism>
<gene>
    <name evidence="7" type="ORF">DCG58_10295</name>
</gene>
<name>A0A3B9GYN0_9PROT</name>
<proteinExistence type="predicted"/>
<dbReference type="Proteomes" id="UP000259610">
    <property type="component" value="Unassembled WGS sequence"/>
</dbReference>
<evidence type="ECO:0000313" key="7">
    <source>
        <dbReference type="EMBL" id="HAE27540.1"/>
    </source>
</evidence>
<dbReference type="SUPFAM" id="SSF52540">
    <property type="entry name" value="P-loop containing nucleoside triphosphate hydrolases"/>
    <property type="match status" value="1"/>
</dbReference>
<dbReference type="PROSITE" id="PS00722">
    <property type="entry name" value="FTHFS_2"/>
    <property type="match status" value="1"/>
</dbReference>
<accession>A0A3B9GYN0</accession>
<dbReference type="InterPro" id="IPR027417">
    <property type="entry name" value="P-loop_NTPase"/>
</dbReference>
<reference evidence="7 8" key="1">
    <citation type="journal article" date="2018" name="Nat. Biotechnol.">
        <title>A standardized bacterial taxonomy based on genome phylogeny substantially revises the tree of life.</title>
        <authorList>
            <person name="Parks D.H."/>
            <person name="Chuvochina M."/>
            <person name="Waite D.W."/>
            <person name="Rinke C."/>
            <person name="Skarshewski A."/>
            <person name="Chaumeil P.A."/>
            <person name="Hugenholtz P."/>
        </authorList>
    </citation>
    <scope>NUCLEOTIDE SEQUENCE [LARGE SCALE GENOMIC DNA]</scope>
    <source>
        <strain evidence="7">UBA8733</strain>
    </source>
</reference>
<dbReference type="AlphaFoldDB" id="A0A3B9GYN0"/>
<evidence type="ECO:0000256" key="3">
    <source>
        <dbReference type="ARBA" id="ARBA00022563"/>
    </source>
</evidence>
<sequence length="83" mass="8445">FANIAHGCNSVIATKAALKMSDYVVTEAGFGADLGAEKFFNIKCRQAGLTPSAAVVVATVRALKMHGGLSLKESASVGYGALA</sequence>
<dbReference type="Gene3D" id="3.40.50.300">
    <property type="entry name" value="P-loop containing nucleotide triphosphate hydrolases"/>
    <property type="match status" value="1"/>
</dbReference>
<dbReference type="EMBL" id="DMAN01000226">
    <property type="protein sequence ID" value="HAE27540.1"/>
    <property type="molecule type" value="Genomic_DNA"/>
</dbReference>
<protein>
    <recommendedName>
        <fullName evidence="2">formate--tetrahydrofolate ligase</fullName>
        <ecNumber evidence="2">6.3.4.3</ecNumber>
    </recommendedName>
</protein>
<dbReference type="Pfam" id="PF01268">
    <property type="entry name" value="FTHFS"/>
    <property type="match status" value="1"/>
</dbReference>
<dbReference type="InterPro" id="IPR000559">
    <property type="entry name" value="Formate_THF_ligase"/>
</dbReference>
<dbReference type="UniPathway" id="UPA00193"/>
<feature type="non-terminal residue" evidence="7">
    <location>
        <position position="1"/>
    </location>
</feature>
<dbReference type="GO" id="GO:0004329">
    <property type="term" value="F:formate-tetrahydrofolate ligase activity"/>
    <property type="evidence" value="ECO:0007669"/>
    <property type="project" value="UniProtKB-EC"/>
</dbReference>
<dbReference type="GO" id="GO:0035999">
    <property type="term" value="P:tetrahydrofolate interconversion"/>
    <property type="evidence" value="ECO:0007669"/>
    <property type="project" value="UniProtKB-UniPathway"/>
</dbReference>
<keyword evidence="3" id="KW-0554">One-carbon metabolism</keyword>
<evidence type="ECO:0000256" key="5">
    <source>
        <dbReference type="ARBA" id="ARBA00022741"/>
    </source>
</evidence>
<dbReference type="GO" id="GO:0005524">
    <property type="term" value="F:ATP binding"/>
    <property type="evidence" value="ECO:0007669"/>
    <property type="project" value="UniProtKB-KW"/>
</dbReference>
<dbReference type="EC" id="6.3.4.3" evidence="2"/>
<comment type="caution">
    <text evidence="7">The sequence shown here is derived from an EMBL/GenBank/DDBJ whole genome shotgun (WGS) entry which is preliminary data.</text>
</comment>
<comment type="pathway">
    <text evidence="1">One-carbon metabolism; tetrahydrofolate interconversion.</text>
</comment>
<dbReference type="InterPro" id="IPR020628">
    <property type="entry name" value="Formate_THF_ligase_CS"/>
</dbReference>